<dbReference type="PANTHER" id="PTHR33939:SF1">
    <property type="entry name" value="DUF4371 DOMAIN-CONTAINING PROTEIN"/>
    <property type="match status" value="1"/>
</dbReference>
<dbReference type="InterPro" id="IPR036397">
    <property type="entry name" value="RNaseH_sf"/>
</dbReference>
<dbReference type="PANTHER" id="PTHR33939">
    <property type="entry name" value="PROTEIN CBG22215"/>
    <property type="match status" value="1"/>
</dbReference>
<evidence type="ECO:0000313" key="2">
    <source>
        <dbReference type="EMBL" id="GJJ74656.1"/>
    </source>
</evidence>
<evidence type="ECO:0000256" key="1">
    <source>
        <dbReference type="SAM" id="MobiDB-lite"/>
    </source>
</evidence>
<dbReference type="OrthoDB" id="2441967at2759"/>
<feature type="region of interest" description="Disordered" evidence="1">
    <location>
        <begin position="379"/>
        <end position="406"/>
    </location>
</feature>
<evidence type="ECO:0008006" key="4">
    <source>
        <dbReference type="Google" id="ProtNLM"/>
    </source>
</evidence>
<keyword evidence="3" id="KW-1185">Reference proteome</keyword>
<name>A0A9P3HDL4_9FUNG</name>
<dbReference type="EMBL" id="BQFW01000009">
    <property type="protein sequence ID" value="GJJ74656.1"/>
    <property type="molecule type" value="Genomic_DNA"/>
</dbReference>
<dbReference type="Gene3D" id="3.30.420.10">
    <property type="entry name" value="Ribonuclease H-like superfamily/Ribonuclease H"/>
    <property type="match status" value="1"/>
</dbReference>
<proteinExistence type="predicted"/>
<dbReference type="Proteomes" id="UP000827284">
    <property type="component" value="Unassembled WGS sequence"/>
</dbReference>
<accession>A0A9P3HDL4</accession>
<sequence length="406" mass="46510">MIIGRPKLVISESLSVAIRTFILENNRAGIPVTKSLILEELQKNQKLSIPGRTLSRYLFHLGLVYGKNKHQRNIYQDKPANAEHRHFYLEQRLENLNAKGHPILPEVFLDETHCYLDPQTMRSIEGAAVDETGRKPMVLLFGAFVVYHNGFKMKGEIVKKSILIWPVGGQAHGQDFEDENWSSVPAFVQGSGVAPDSHDYQGPFTSNLFERIFKEICKTLSDEYGPCHIHMDSAKYHFGRKNPLPRQSAPLDQLVQWFKDNGHPLPTRSDGRAMTRLGLLDWIDHMNIAPVYASYDIANKHGHTIMRTPPHHCELQPIENLWGLVKNPIALDPNLNETCLSLRNRLLEGFAKVKSEQLVSFWEKTVKIGKDYWEQYEEDLEMSQETDDEVSDRGEDEDMFCSDDDD</sequence>
<reference evidence="2" key="1">
    <citation type="submission" date="2021-11" db="EMBL/GenBank/DDBJ databases">
        <authorList>
            <person name="Herlambang A."/>
            <person name="Guo Y."/>
            <person name="Takashima Y."/>
            <person name="Nishizawa T."/>
        </authorList>
    </citation>
    <scope>NUCLEOTIDE SEQUENCE</scope>
    <source>
        <strain evidence="2">E1425</strain>
    </source>
</reference>
<organism evidence="2 3">
    <name type="scientific">Entomortierella parvispora</name>
    <dbReference type="NCBI Taxonomy" id="205924"/>
    <lineage>
        <taxon>Eukaryota</taxon>
        <taxon>Fungi</taxon>
        <taxon>Fungi incertae sedis</taxon>
        <taxon>Mucoromycota</taxon>
        <taxon>Mortierellomycotina</taxon>
        <taxon>Mortierellomycetes</taxon>
        <taxon>Mortierellales</taxon>
        <taxon>Mortierellaceae</taxon>
        <taxon>Entomortierella</taxon>
    </lineage>
</organism>
<gene>
    <name evidence="2" type="ORF">EMPS_07014</name>
</gene>
<comment type="caution">
    <text evidence="2">The sequence shown here is derived from an EMBL/GenBank/DDBJ whole genome shotgun (WGS) entry which is preliminary data.</text>
</comment>
<dbReference type="AlphaFoldDB" id="A0A9P3HDL4"/>
<evidence type="ECO:0000313" key="3">
    <source>
        <dbReference type="Proteomes" id="UP000827284"/>
    </source>
</evidence>
<reference evidence="2" key="2">
    <citation type="journal article" date="2022" name="Microbiol. Resour. Announc.">
        <title>Whole-Genome Sequence of Entomortierella parvispora E1425, a Mucoromycotan Fungus Associated with Burkholderiaceae-Related Endosymbiotic Bacteria.</title>
        <authorList>
            <person name="Herlambang A."/>
            <person name="Guo Y."/>
            <person name="Takashima Y."/>
            <person name="Narisawa K."/>
            <person name="Ohta H."/>
            <person name="Nishizawa T."/>
        </authorList>
    </citation>
    <scope>NUCLEOTIDE SEQUENCE</scope>
    <source>
        <strain evidence="2">E1425</strain>
    </source>
</reference>
<dbReference type="GO" id="GO:0003676">
    <property type="term" value="F:nucleic acid binding"/>
    <property type="evidence" value="ECO:0007669"/>
    <property type="project" value="InterPro"/>
</dbReference>
<protein>
    <recommendedName>
        <fullName evidence="4">Tc1-like transposase DDE domain-containing protein</fullName>
    </recommendedName>
</protein>